<dbReference type="RefSeq" id="XP_036633824.1">
    <property type="nucleotide sequence ID" value="XM_036775322.1"/>
</dbReference>
<organism evidence="3 4">
    <name type="scientific">Pleurotus ostreatus</name>
    <name type="common">Oyster mushroom</name>
    <name type="synonym">White-rot fungus</name>
    <dbReference type="NCBI Taxonomy" id="5322"/>
    <lineage>
        <taxon>Eukaryota</taxon>
        <taxon>Fungi</taxon>
        <taxon>Dikarya</taxon>
        <taxon>Basidiomycota</taxon>
        <taxon>Agaricomycotina</taxon>
        <taxon>Agaricomycetes</taxon>
        <taxon>Agaricomycetidae</taxon>
        <taxon>Agaricales</taxon>
        <taxon>Pleurotineae</taxon>
        <taxon>Pleurotaceae</taxon>
        <taxon>Pleurotus</taxon>
    </lineage>
</organism>
<feature type="chain" id="PRO_5034673231" description="Secreted protein" evidence="2">
    <location>
        <begin position="17"/>
        <end position="226"/>
    </location>
</feature>
<evidence type="ECO:0000313" key="3">
    <source>
        <dbReference type="EMBL" id="KAF7433797.1"/>
    </source>
</evidence>
<feature type="compositionally biased region" description="Basic and acidic residues" evidence="1">
    <location>
        <begin position="99"/>
        <end position="109"/>
    </location>
</feature>
<comment type="caution">
    <text evidence="3">The sequence shown here is derived from an EMBL/GenBank/DDBJ whole genome shotgun (WGS) entry which is preliminary data.</text>
</comment>
<feature type="signal peptide" evidence="2">
    <location>
        <begin position="1"/>
        <end position="16"/>
    </location>
</feature>
<feature type="compositionally biased region" description="Basic and acidic residues" evidence="1">
    <location>
        <begin position="132"/>
        <end position="146"/>
    </location>
</feature>
<reference evidence="3" key="1">
    <citation type="submission" date="2019-07" db="EMBL/GenBank/DDBJ databases">
        <authorList>
            <person name="Palmer J.M."/>
        </authorList>
    </citation>
    <scope>NUCLEOTIDE SEQUENCE</scope>
    <source>
        <strain evidence="3">PC9</strain>
    </source>
</reference>
<dbReference type="Proteomes" id="UP000623687">
    <property type="component" value="Unassembled WGS sequence"/>
</dbReference>
<feature type="compositionally biased region" description="Polar residues" evidence="1">
    <location>
        <begin position="172"/>
        <end position="188"/>
    </location>
</feature>
<sequence>MFRSFAVVLLIAVTLSFIYPTLEAPILVKRIINSTTASISSLPNWRSSDQDITIRGKRVSDSEIEDFRHRPSPPSDTDPSRGWEPIYMPQEPQAPQAVAREEDIDRETFSSHQNPDQPNPPSRGWEPVYKPASDDKQQPIAKRAEPENPAVAKFLQRQRQVPVPPSEEDPSYNAQQLIVSEQQKQQANEGPEIDAFKQRPSEPTPNPPSRGWAPIYKPSGEHPADM</sequence>
<feature type="compositionally biased region" description="Basic and acidic residues" evidence="1">
    <location>
        <begin position="53"/>
        <end position="69"/>
    </location>
</feature>
<dbReference type="AlphaFoldDB" id="A0A8H6ZX21"/>
<accession>A0A8H6ZX21</accession>
<keyword evidence="4" id="KW-1185">Reference proteome</keyword>
<keyword evidence="2" id="KW-0732">Signal</keyword>
<dbReference type="VEuPathDB" id="FungiDB:PC9H_005762"/>
<evidence type="ECO:0000313" key="4">
    <source>
        <dbReference type="Proteomes" id="UP000623687"/>
    </source>
</evidence>
<evidence type="ECO:0000256" key="1">
    <source>
        <dbReference type="SAM" id="MobiDB-lite"/>
    </source>
</evidence>
<dbReference type="GeneID" id="59375580"/>
<evidence type="ECO:0008006" key="5">
    <source>
        <dbReference type="Google" id="ProtNLM"/>
    </source>
</evidence>
<name>A0A8H6ZX21_PLEOS</name>
<dbReference type="EMBL" id="JACETU010000003">
    <property type="protein sequence ID" value="KAF7433797.1"/>
    <property type="molecule type" value="Genomic_DNA"/>
</dbReference>
<dbReference type="OrthoDB" id="2951589at2759"/>
<evidence type="ECO:0000256" key="2">
    <source>
        <dbReference type="SAM" id="SignalP"/>
    </source>
</evidence>
<protein>
    <recommendedName>
        <fullName evidence="5">Secreted protein</fullName>
    </recommendedName>
</protein>
<proteinExistence type="predicted"/>
<feature type="region of interest" description="Disordered" evidence="1">
    <location>
        <begin position="53"/>
        <end position="226"/>
    </location>
</feature>
<gene>
    <name evidence="3" type="ORF">PC9H_005762</name>
</gene>